<organism evidence="1 2">
    <name type="scientific">Cellulomonas fulva</name>
    <dbReference type="NCBI Taxonomy" id="2835530"/>
    <lineage>
        <taxon>Bacteria</taxon>
        <taxon>Bacillati</taxon>
        <taxon>Actinomycetota</taxon>
        <taxon>Actinomycetes</taxon>
        <taxon>Micrococcales</taxon>
        <taxon>Cellulomonadaceae</taxon>
        <taxon>Cellulomonas</taxon>
    </lineage>
</organism>
<evidence type="ECO:0000313" key="2">
    <source>
        <dbReference type="Proteomes" id="UP000722125"/>
    </source>
</evidence>
<keyword evidence="2" id="KW-1185">Reference proteome</keyword>
<dbReference type="SUPFAM" id="SSF55729">
    <property type="entry name" value="Acyl-CoA N-acyltransferases (Nat)"/>
    <property type="match status" value="1"/>
</dbReference>
<reference evidence="1 2" key="1">
    <citation type="submission" date="2021-05" db="EMBL/GenBank/DDBJ databases">
        <title>Description of Cellulomonas sp. DKR-3 sp. nov.</title>
        <authorList>
            <person name="Dahal R.H."/>
            <person name="Chaudhary D.K."/>
        </authorList>
    </citation>
    <scope>NUCLEOTIDE SEQUENCE [LARGE SCALE GENOMIC DNA]</scope>
    <source>
        <strain evidence="1 2">DKR-3</strain>
    </source>
</reference>
<dbReference type="RefSeq" id="WP_214349672.1">
    <property type="nucleotide sequence ID" value="NZ_JAHBOH010000001.1"/>
</dbReference>
<comment type="caution">
    <text evidence="1">The sequence shown here is derived from an EMBL/GenBank/DDBJ whole genome shotgun (WGS) entry which is preliminary data.</text>
</comment>
<proteinExistence type="predicted"/>
<sequence>MSQVLDLPVVPTPILGPAPATSGGQDVLVPEPRGPLAADDVVVVFEDNAPVAGGSFHLSAARPTLPLEADGHRTADLTGIWTVAGRGRRERARRAIAALEGNAALAGYARLRVLVDAHRTDVVALLRASWFTPTDGRPAATAGGTTGATPGQVELEKWLLPA</sequence>
<dbReference type="Proteomes" id="UP000722125">
    <property type="component" value="Unassembled WGS sequence"/>
</dbReference>
<name>A0ABS5TZI6_9CELL</name>
<evidence type="ECO:0000313" key="1">
    <source>
        <dbReference type="EMBL" id="MBT0994521.1"/>
    </source>
</evidence>
<accession>A0ABS5TZI6</accession>
<gene>
    <name evidence="1" type="ORF">KIN34_09505</name>
</gene>
<dbReference type="InterPro" id="IPR016181">
    <property type="entry name" value="Acyl_CoA_acyltransferase"/>
</dbReference>
<protein>
    <submittedName>
        <fullName evidence="1">Uncharacterized protein</fullName>
    </submittedName>
</protein>
<dbReference type="Gene3D" id="3.40.630.30">
    <property type="match status" value="1"/>
</dbReference>
<dbReference type="EMBL" id="JAHBOH010000001">
    <property type="protein sequence ID" value="MBT0994521.1"/>
    <property type="molecule type" value="Genomic_DNA"/>
</dbReference>